<evidence type="ECO:0000313" key="2">
    <source>
        <dbReference type="Proteomes" id="UP000199517"/>
    </source>
</evidence>
<dbReference type="Pfam" id="PF05926">
    <property type="entry name" value="Phage_GPL"/>
    <property type="match status" value="1"/>
</dbReference>
<reference evidence="2" key="1">
    <citation type="submission" date="2016-10" db="EMBL/GenBank/DDBJ databases">
        <authorList>
            <person name="Varghese N."/>
            <person name="Submissions S."/>
        </authorList>
    </citation>
    <scope>NUCLEOTIDE SEQUENCE [LARGE SCALE GENOMIC DNA]</scope>
    <source>
        <strain evidence="2">DSM 7481</strain>
    </source>
</reference>
<evidence type="ECO:0000313" key="1">
    <source>
        <dbReference type="EMBL" id="SFE10328.1"/>
    </source>
</evidence>
<proteinExistence type="predicted"/>
<keyword evidence="2" id="KW-1185">Reference proteome</keyword>
<dbReference type="RefSeq" id="WP_175526067.1">
    <property type="nucleotide sequence ID" value="NZ_FOMQ01000014.1"/>
</dbReference>
<dbReference type="Proteomes" id="UP000199517">
    <property type="component" value="Unassembled WGS sequence"/>
</dbReference>
<dbReference type="AlphaFoldDB" id="A0A1I1XUI8"/>
<dbReference type="EMBL" id="FOMQ01000014">
    <property type="protein sequence ID" value="SFE10328.1"/>
    <property type="molecule type" value="Genomic_DNA"/>
</dbReference>
<accession>A0A1I1XUI8</accession>
<dbReference type="InterPro" id="IPR009225">
    <property type="entry name" value="Phage_head_completion_GpL"/>
</dbReference>
<protein>
    <submittedName>
        <fullName evidence="1">Phage head completion protein (GPL)</fullName>
    </submittedName>
</protein>
<name>A0A1I1XUI8_9BURK</name>
<sequence>MSFIATANPPARGVEPAVANDGWFPDIDREQLRADIRLDGTSTIERLQLALEAAMATVNAELQTWAAEQRAAGHASLAEVPAPHIGRKSIKVMQYRSAIYAHVQAALAEAYRDMDTLPQGDGKGARVMAALEGRVEGFQQQLRWAIADVQSRPRVIAELL</sequence>
<dbReference type="STRING" id="32040.SAMN04489710_11491"/>
<gene>
    <name evidence="1" type="ORF">SAMN04489710_11491</name>
</gene>
<organism evidence="1 2">
    <name type="scientific">Paracidovorax konjaci</name>
    <dbReference type="NCBI Taxonomy" id="32040"/>
    <lineage>
        <taxon>Bacteria</taxon>
        <taxon>Pseudomonadati</taxon>
        <taxon>Pseudomonadota</taxon>
        <taxon>Betaproteobacteria</taxon>
        <taxon>Burkholderiales</taxon>
        <taxon>Comamonadaceae</taxon>
        <taxon>Paracidovorax</taxon>
    </lineage>
</organism>